<dbReference type="Proteomes" id="UP000525923">
    <property type="component" value="Unassembled WGS sequence"/>
</dbReference>
<gene>
    <name evidence="1" type="ORF">HNQ44_002699</name>
</gene>
<dbReference type="EMBL" id="JACHHE010000007">
    <property type="protein sequence ID" value="MBB5181234.1"/>
    <property type="molecule type" value="Genomic_DNA"/>
</dbReference>
<dbReference type="OrthoDB" id="2697226at2"/>
<reference evidence="1 2" key="1">
    <citation type="submission" date="2020-08" db="EMBL/GenBank/DDBJ databases">
        <title>Genomic Encyclopedia of Type Strains, Phase IV (KMG-IV): sequencing the most valuable type-strain genomes for metagenomic binning, comparative biology and taxonomic classification.</title>
        <authorList>
            <person name="Goeker M."/>
        </authorList>
    </citation>
    <scope>NUCLEOTIDE SEQUENCE [LARGE SCALE GENOMIC DNA]</scope>
    <source>
        <strain evidence="1 2">DSM 15895</strain>
    </source>
</reference>
<dbReference type="RefSeq" id="WP_135504639.1">
    <property type="nucleotide sequence ID" value="NZ_JACHHE010000007.1"/>
</dbReference>
<sequence>MRYRDISLDELEEIEQELHLSEESRKGLLNYTKIEIYDAMHTHLSILSKDDKDYLDYYTYIKKKLVCYLLRYSSSVHGSTAKERAKAEKVLKRVQSYDRKNPIVSYRLGCLAYVQKKFSESIVHFQKALDFQKDYSDVAFLLSTEQINRAVLYLSNCSLHTACQALVIGSENGQNNGAVNPIFTGFFTQLSYNEGVLKSQAYRMTTLDGTEYCSIEECSETCSSAPKDTVMLFFRDTGTELHFNGIKEAVAAPHAHVLRHLLLNAHRLKAVTPVCLKDYFLDSHVIGGASKHALEPVMENLNTLLTELETQISIKETDGGYQLIGSFEYILMDRADEHLAD</sequence>
<protein>
    <submittedName>
        <fullName evidence="1">Tetratricopeptide (TPR) repeat protein</fullName>
    </submittedName>
</protein>
<dbReference type="InterPro" id="IPR011990">
    <property type="entry name" value="TPR-like_helical_dom_sf"/>
</dbReference>
<evidence type="ECO:0000313" key="2">
    <source>
        <dbReference type="Proteomes" id="UP000525923"/>
    </source>
</evidence>
<dbReference type="Gene3D" id="1.25.40.10">
    <property type="entry name" value="Tetratricopeptide repeat domain"/>
    <property type="match status" value="1"/>
</dbReference>
<dbReference type="AlphaFoldDB" id="A0A7W8CVN3"/>
<comment type="caution">
    <text evidence="1">The sequence shown here is derived from an EMBL/GenBank/DDBJ whole genome shotgun (WGS) entry which is preliminary data.</text>
</comment>
<evidence type="ECO:0000313" key="1">
    <source>
        <dbReference type="EMBL" id="MBB5181234.1"/>
    </source>
</evidence>
<name>A0A7W8CVN3_9BACL</name>
<organism evidence="1 2">
    <name type="scientific">Planococcus koreensis</name>
    <dbReference type="NCBI Taxonomy" id="112331"/>
    <lineage>
        <taxon>Bacteria</taxon>
        <taxon>Bacillati</taxon>
        <taxon>Bacillota</taxon>
        <taxon>Bacilli</taxon>
        <taxon>Bacillales</taxon>
        <taxon>Caryophanaceae</taxon>
        <taxon>Planococcus</taxon>
    </lineage>
</organism>
<accession>A0A7W8CVN3</accession>
<proteinExistence type="predicted"/>
<keyword evidence="2" id="KW-1185">Reference proteome</keyword>
<dbReference type="SUPFAM" id="SSF48452">
    <property type="entry name" value="TPR-like"/>
    <property type="match status" value="1"/>
</dbReference>